<organism evidence="1">
    <name type="scientific">Arion vulgaris</name>
    <dbReference type="NCBI Taxonomy" id="1028688"/>
    <lineage>
        <taxon>Eukaryota</taxon>
        <taxon>Metazoa</taxon>
        <taxon>Spiralia</taxon>
        <taxon>Lophotrochozoa</taxon>
        <taxon>Mollusca</taxon>
        <taxon>Gastropoda</taxon>
        <taxon>Heterobranchia</taxon>
        <taxon>Euthyneura</taxon>
        <taxon>Panpulmonata</taxon>
        <taxon>Eupulmonata</taxon>
        <taxon>Stylommatophora</taxon>
        <taxon>Helicina</taxon>
        <taxon>Arionoidea</taxon>
        <taxon>Arionidae</taxon>
        <taxon>Arion</taxon>
    </lineage>
</organism>
<proteinExistence type="predicted"/>
<dbReference type="AlphaFoldDB" id="A0A0B7AYV5"/>
<feature type="non-terminal residue" evidence="1">
    <location>
        <position position="77"/>
    </location>
</feature>
<name>A0A0B7AYV5_9EUPU</name>
<accession>A0A0B7AYV5</accession>
<gene>
    <name evidence="1" type="primary">ORF150935</name>
</gene>
<protein>
    <submittedName>
        <fullName evidence="1">Uncharacterized protein</fullName>
    </submittedName>
</protein>
<sequence>MNSIRCYGVHAMLSDPSADQARKYAYRRRRREVHVRDELDKDGLEGRQIDLLSLKYLRIGYWSCRSAKQRPILQKLV</sequence>
<dbReference type="EMBL" id="HACG01039063">
    <property type="protein sequence ID" value="CEK85928.1"/>
    <property type="molecule type" value="Transcribed_RNA"/>
</dbReference>
<reference evidence="1" key="1">
    <citation type="submission" date="2014-12" db="EMBL/GenBank/DDBJ databases">
        <title>Insight into the proteome of Arion vulgaris.</title>
        <authorList>
            <person name="Aradska J."/>
            <person name="Bulat T."/>
            <person name="Smidak R."/>
            <person name="Sarate P."/>
            <person name="Gangsoo J."/>
            <person name="Sialana F."/>
            <person name="Bilban M."/>
            <person name="Lubec G."/>
        </authorList>
    </citation>
    <scope>NUCLEOTIDE SEQUENCE</scope>
    <source>
        <tissue evidence="1">Skin</tissue>
    </source>
</reference>
<evidence type="ECO:0000313" key="1">
    <source>
        <dbReference type="EMBL" id="CEK85928.1"/>
    </source>
</evidence>